<evidence type="ECO:0000256" key="6">
    <source>
        <dbReference type="ARBA" id="ARBA00022989"/>
    </source>
</evidence>
<keyword evidence="6 8" id="KW-1133">Transmembrane helix</keyword>
<feature type="transmembrane region" description="Helical" evidence="8">
    <location>
        <begin position="216"/>
        <end position="237"/>
    </location>
</feature>
<evidence type="ECO:0000256" key="4">
    <source>
        <dbReference type="ARBA" id="ARBA00022544"/>
    </source>
</evidence>
<name>A0ABX0J5L0_9BACL</name>
<feature type="transmembrane region" description="Helical" evidence="8">
    <location>
        <begin position="267"/>
        <end position="289"/>
    </location>
</feature>
<keyword evidence="5 8" id="KW-0812">Transmembrane</keyword>
<evidence type="ECO:0000256" key="8">
    <source>
        <dbReference type="SAM" id="Phobius"/>
    </source>
</evidence>
<reference evidence="9" key="1">
    <citation type="submission" date="2020-03" db="EMBL/GenBank/DDBJ databases">
        <title>Draft sequencing of Paenibacilllus sp. S3N08.</title>
        <authorList>
            <person name="Kim D.-U."/>
        </authorList>
    </citation>
    <scope>NUCLEOTIDE SEQUENCE</scope>
    <source>
        <strain evidence="9">S3N08</strain>
    </source>
</reference>
<gene>
    <name evidence="9" type="ORF">G9U52_17785</name>
</gene>
<comment type="subcellular location">
    <subcellularLocation>
        <location evidence="1">Membrane</location>
        <topology evidence="1">Multi-pass membrane protein</topology>
    </subcellularLocation>
</comment>
<organism evidence="9 10">
    <name type="scientific">Paenibacillus agricola</name>
    <dbReference type="NCBI Taxonomy" id="2716264"/>
    <lineage>
        <taxon>Bacteria</taxon>
        <taxon>Bacillati</taxon>
        <taxon>Bacillota</taxon>
        <taxon>Bacilli</taxon>
        <taxon>Bacillales</taxon>
        <taxon>Paenibacillaceae</taxon>
        <taxon>Paenibacillus</taxon>
    </lineage>
</organism>
<evidence type="ECO:0000256" key="1">
    <source>
        <dbReference type="ARBA" id="ARBA00004141"/>
    </source>
</evidence>
<protein>
    <submittedName>
        <fullName evidence="9">GerAB/ArcD/ProY family transporter</fullName>
    </submittedName>
</protein>
<keyword evidence="4" id="KW-0309">Germination</keyword>
<feature type="transmembrane region" description="Helical" evidence="8">
    <location>
        <begin position="335"/>
        <end position="354"/>
    </location>
</feature>
<comment type="similarity">
    <text evidence="2">Belongs to the amino acid-polyamine-organocation (APC) superfamily. Spore germination protein (SGP) (TC 2.A.3.9) family.</text>
</comment>
<feature type="transmembrane region" description="Helical" evidence="8">
    <location>
        <begin position="106"/>
        <end position="132"/>
    </location>
</feature>
<evidence type="ECO:0000256" key="5">
    <source>
        <dbReference type="ARBA" id="ARBA00022692"/>
    </source>
</evidence>
<accession>A0ABX0J5L0</accession>
<comment type="caution">
    <text evidence="9">The sequence shown here is derived from an EMBL/GenBank/DDBJ whole genome shotgun (WGS) entry which is preliminary data.</text>
</comment>
<keyword evidence="3" id="KW-0813">Transport</keyword>
<evidence type="ECO:0000256" key="2">
    <source>
        <dbReference type="ARBA" id="ARBA00007998"/>
    </source>
</evidence>
<proteinExistence type="inferred from homology"/>
<dbReference type="PANTHER" id="PTHR34975:SF2">
    <property type="entry name" value="SPORE GERMINATION PROTEIN A2"/>
    <property type="match status" value="1"/>
</dbReference>
<feature type="transmembrane region" description="Helical" evidence="8">
    <location>
        <begin position="301"/>
        <end position="320"/>
    </location>
</feature>
<feature type="transmembrane region" description="Helical" evidence="8">
    <location>
        <begin position="79"/>
        <end position="100"/>
    </location>
</feature>
<evidence type="ECO:0000256" key="7">
    <source>
        <dbReference type="ARBA" id="ARBA00023136"/>
    </source>
</evidence>
<feature type="transmembrane region" description="Helical" evidence="8">
    <location>
        <begin position="144"/>
        <end position="165"/>
    </location>
</feature>
<keyword evidence="7 8" id="KW-0472">Membrane</keyword>
<evidence type="ECO:0000313" key="9">
    <source>
        <dbReference type="EMBL" id="NHN31687.1"/>
    </source>
</evidence>
<dbReference type="Proteomes" id="UP001165962">
    <property type="component" value="Unassembled WGS sequence"/>
</dbReference>
<feature type="transmembrane region" description="Helical" evidence="8">
    <location>
        <begin position="9"/>
        <end position="27"/>
    </location>
</feature>
<dbReference type="PANTHER" id="PTHR34975">
    <property type="entry name" value="SPORE GERMINATION PROTEIN A2"/>
    <property type="match status" value="1"/>
</dbReference>
<dbReference type="Pfam" id="PF03845">
    <property type="entry name" value="Spore_permease"/>
    <property type="match status" value="1"/>
</dbReference>
<feature type="transmembrane region" description="Helical" evidence="8">
    <location>
        <begin position="185"/>
        <end position="204"/>
    </location>
</feature>
<dbReference type="EMBL" id="JAAOIW010000006">
    <property type="protein sequence ID" value="NHN31687.1"/>
    <property type="molecule type" value="Genomic_DNA"/>
</dbReference>
<evidence type="ECO:0000313" key="10">
    <source>
        <dbReference type="Proteomes" id="UP001165962"/>
    </source>
</evidence>
<evidence type="ECO:0000256" key="3">
    <source>
        <dbReference type="ARBA" id="ARBA00022448"/>
    </source>
</evidence>
<dbReference type="InterPro" id="IPR004761">
    <property type="entry name" value="Spore_GerAB"/>
</dbReference>
<keyword evidence="10" id="KW-1185">Reference proteome</keyword>
<sequence>MKSAVDRSLPVVTMYIITNLGLLFFLYPGDIISSTDESHWIPISLGLATHFLFLSMYMKGLSYFRNRDIISIYVSTGKTVAVIFLLPMMVYLLIIAIIILRACSEIITIVFLSSTPLWSIIILLLSMSTYMAAQSMQSVFRTGVLLAILFLPSILFVLLLSFQNIDWHYIYPLWNNDFSFLKQTSYLKSYFAFSGSFLFLGFVQPGFTYQRYKVQLAAIVLMPFFLLSVYIPVLTFGQATASTLTFPFVVALDAAQVNWLIFDRITMFFLLNLITFIILFLASLLWMTSKIAAICLPAVKPAYMVVSIAAVLYIFCLMIPDWKEVDHFFVWNTPLRFYMLIAIPISIYYLGLRFKRKERHADK</sequence>
<feature type="transmembrane region" description="Helical" evidence="8">
    <location>
        <begin position="39"/>
        <end position="58"/>
    </location>
</feature>